<dbReference type="Gene3D" id="3.30.70.120">
    <property type="match status" value="1"/>
</dbReference>
<dbReference type="Proteomes" id="UP000483432">
    <property type="component" value="Unassembled WGS sequence"/>
</dbReference>
<proteinExistence type="predicted"/>
<organism evidence="1 2">
    <name type="scientific">Sulfuriferula multivorans</name>
    <dbReference type="NCBI Taxonomy" id="1559896"/>
    <lineage>
        <taxon>Bacteria</taxon>
        <taxon>Pseudomonadati</taxon>
        <taxon>Pseudomonadota</taxon>
        <taxon>Betaproteobacteria</taxon>
        <taxon>Nitrosomonadales</taxon>
        <taxon>Sulfuricellaceae</taxon>
        <taxon>Sulfuriferula</taxon>
    </lineage>
</organism>
<comment type="caution">
    <text evidence="1">The sequence shown here is derived from an EMBL/GenBank/DDBJ whole genome shotgun (WGS) entry which is preliminary data.</text>
</comment>
<dbReference type="AlphaFoldDB" id="A0A7C9NTH7"/>
<gene>
    <name evidence="1" type="ORF">GZ085_03970</name>
</gene>
<dbReference type="EMBL" id="JAAFGW010000038">
    <property type="protein sequence ID" value="NDP47545.1"/>
    <property type="molecule type" value="Genomic_DNA"/>
</dbReference>
<name>A0A7C9NTH7_9PROT</name>
<protein>
    <submittedName>
        <fullName evidence="1">DUF3240 domain-containing protein</fullName>
    </submittedName>
</protein>
<dbReference type="Pfam" id="PF11582">
    <property type="entry name" value="DUF3240"/>
    <property type="match status" value="1"/>
</dbReference>
<dbReference type="InterPro" id="IPR021634">
    <property type="entry name" value="DUF3240"/>
</dbReference>
<reference evidence="1 2" key="1">
    <citation type="submission" date="2019-09" db="EMBL/GenBank/DDBJ databases">
        <title>H2 Metabolism Revealed by Metagenomic Analysis in Subglacial Sediment of East Antarctica.</title>
        <authorList>
            <person name="Yang Z."/>
            <person name="Zhang Y."/>
            <person name="Lv Y."/>
            <person name="Yan W."/>
            <person name="Xiao X."/>
            <person name="Sun B."/>
            <person name="Ma H."/>
        </authorList>
    </citation>
    <scope>NUCLEOTIDE SEQUENCE [LARGE SCALE GENOMIC DNA]</scope>
    <source>
        <strain evidence="1">Bin2_2</strain>
    </source>
</reference>
<dbReference type="InterPro" id="IPR015867">
    <property type="entry name" value="N-reg_PII/ATP_PRibTrfase_C"/>
</dbReference>
<evidence type="ECO:0000313" key="2">
    <source>
        <dbReference type="Proteomes" id="UP000483432"/>
    </source>
</evidence>
<evidence type="ECO:0000313" key="1">
    <source>
        <dbReference type="EMBL" id="NDP47545.1"/>
    </source>
</evidence>
<accession>A0A7C9NTH7</accession>
<sequence>MSELCLTLVCPPTVEEKLLDLLLLSPNVSFFTSTVTAAHGMAHENMDQTEQVLGRSRAIEIQVILSAANKASLLDSLRQQFSGAGLRYWLSAVTEAGEIA</sequence>